<dbReference type="OrthoDB" id="750178at2"/>
<dbReference type="GO" id="GO:0016209">
    <property type="term" value="F:antioxidant activity"/>
    <property type="evidence" value="ECO:0007669"/>
    <property type="project" value="InterPro"/>
</dbReference>
<dbReference type="GO" id="GO:0016491">
    <property type="term" value="F:oxidoreductase activity"/>
    <property type="evidence" value="ECO:0007669"/>
    <property type="project" value="InterPro"/>
</dbReference>
<dbReference type="PROSITE" id="PS51352">
    <property type="entry name" value="THIOREDOXIN_2"/>
    <property type="match status" value="1"/>
</dbReference>
<evidence type="ECO:0000256" key="2">
    <source>
        <dbReference type="ARBA" id="ARBA00022748"/>
    </source>
</evidence>
<evidence type="ECO:0000256" key="4">
    <source>
        <dbReference type="ARBA" id="ARBA00023284"/>
    </source>
</evidence>
<evidence type="ECO:0000313" key="7">
    <source>
        <dbReference type="Proteomes" id="UP000002215"/>
    </source>
</evidence>
<sequence length="284" mass="32067">MKNILLLTLVCGLGLHTAAQDTTMLSAQKKELTGFLADADAKLATCQQQYYDAQKAKGHYDTIGLGEWRYQMKLLKSARKAQEINFIRQHPDYMVSLDALKDVIGPLPDNIKSYNALYNGLKKNIRQSEAGINTKKMIDKYMTVRVGAIAPAFTAPDTSGQNISLKDYRGKYVLIDFWASWCGPCREENPAVVKAYQQYKDKNFDILSVSLDQPGKRAEWIKAIQKDGLSWQHVSELKYWDSNVAKLYAIRSIPQNFLVDPKGKIIAKDLRGEALATKLEEILK</sequence>
<dbReference type="Proteomes" id="UP000002215">
    <property type="component" value="Chromosome"/>
</dbReference>
<dbReference type="RefSeq" id="WP_012792743.1">
    <property type="nucleotide sequence ID" value="NC_013132.1"/>
</dbReference>
<dbReference type="Gene3D" id="3.40.30.10">
    <property type="entry name" value="Glutaredoxin"/>
    <property type="match status" value="1"/>
</dbReference>
<reference evidence="6 7" key="2">
    <citation type="journal article" date="2010" name="Stand. Genomic Sci.">
        <title>Complete genome sequence of Chitinophaga pinensis type strain (UQM 2034).</title>
        <authorList>
            <person name="Glavina Del Rio T."/>
            <person name="Abt B."/>
            <person name="Spring S."/>
            <person name="Lapidus A."/>
            <person name="Nolan M."/>
            <person name="Tice H."/>
            <person name="Copeland A."/>
            <person name="Cheng J.F."/>
            <person name="Chen F."/>
            <person name="Bruce D."/>
            <person name="Goodwin L."/>
            <person name="Pitluck S."/>
            <person name="Ivanova N."/>
            <person name="Mavromatis K."/>
            <person name="Mikhailova N."/>
            <person name="Pati A."/>
            <person name="Chen A."/>
            <person name="Palaniappan K."/>
            <person name="Land M."/>
            <person name="Hauser L."/>
            <person name="Chang Y.J."/>
            <person name="Jeffries C.D."/>
            <person name="Chain P."/>
            <person name="Saunders E."/>
            <person name="Detter J.C."/>
            <person name="Brettin T."/>
            <person name="Rohde M."/>
            <person name="Goker M."/>
            <person name="Bristow J."/>
            <person name="Eisen J.A."/>
            <person name="Markowitz V."/>
            <person name="Hugenholtz P."/>
            <person name="Kyrpides N.C."/>
            <person name="Klenk H.P."/>
            <person name="Lucas S."/>
        </authorList>
    </citation>
    <scope>NUCLEOTIDE SEQUENCE [LARGE SCALE GENOMIC DNA]</scope>
    <source>
        <strain evidence="7">ATCC 43595 / DSM 2588 / LMG 13176 / NBRC 15968 / NCIMB 11800 / UQM 2034</strain>
    </source>
</reference>
<evidence type="ECO:0000256" key="1">
    <source>
        <dbReference type="ARBA" id="ARBA00004196"/>
    </source>
</evidence>
<evidence type="ECO:0000259" key="5">
    <source>
        <dbReference type="PROSITE" id="PS51352"/>
    </source>
</evidence>
<dbReference type="PANTHER" id="PTHR42852:SF6">
    <property type="entry name" value="THIOL:DISULFIDE INTERCHANGE PROTEIN DSBE"/>
    <property type="match status" value="1"/>
</dbReference>
<name>A0A979G878_CHIPD</name>
<dbReference type="SUPFAM" id="SSF52833">
    <property type="entry name" value="Thioredoxin-like"/>
    <property type="match status" value="1"/>
</dbReference>
<dbReference type="CDD" id="cd02966">
    <property type="entry name" value="TlpA_like_family"/>
    <property type="match status" value="1"/>
</dbReference>
<dbReference type="InterPro" id="IPR036249">
    <property type="entry name" value="Thioredoxin-like_sf"/>
</dbReference>
<reference evidence="7" key="1">
    <citation type="submission" date="2009-08" db="EMBL/GenBank/DDBJ databases">
        <title>The complete genome of Chitinophaga pinensis DSM 2588.</title>
        <authorList>
            <consortium name="US DOE Joint Genome Institute (JGI-PGF)"/>
            <person name="Lucas S."/>
            <person name="Copeland A."/>
            <person name="Lapidus A."/>
            <person name="Glavina del Rio T."/>
            <person name="Dalin E."/>
            <person name="Tice H."/>
            <person name="Bruce D."/>
            <person name="Goodwin L."/>
            <person name="Pitluck S."/>
            <person name="Kyrpides N."/>
            <person name="Mavromatis K."/>
            <person name="Ivanova N."/>
            <person name="Mikhailova N."/>
            <person name="Sims D."/>
            <person name="Meinche L."/>
            <person name="Brettin T."/>
            <person name="Detter J.C."/>
            <person name="Han C."/>
            <person name="Larimer F."/>
            <person name="Land M."/>
            <person name="Hauser L."/>
            <person name="Markowitz V."/>
            <person name="Cheng J.-F."/>
            <person name="Hugenholtz P."/>
            <person name="Woyke T."/>
            <person name="Wu D."/>
            <person name="Spring S."/>
            <person name="Klenk H.-P."/>
            <person name="Eisen J.A."/>
        </authorList>
    </citation>
    <scope>NUCLEOTIDE SEQUENCE [LARGE SCALE GENOMIC DNA]</scope>
    <source>
        <strain evidence="7">ATCC 43595 / DSM 2588 / LMG 13176 / NBRC 15968 / NCIMB 11800 / UQM 2034</strain>
    </source>
</reference>
<comment type="subcellular location">
    <subcellularLocation>
        <location evidence="1">Cell envelope</location>
    </subcellularLocation>
</comment>
<dbReference type="GO" id="GO:0030313">
    <property type="term" value="C:cell envelope"/>
    <property type="evidence" value="ECO:0007669"/>
    <property type="project" value="UniProtKB-SubCell"/>
</dbReference>
<dbReference type="GO" id="GO:0017004">
    <property type="term" value="P:cytochrome complex assembly"/>
    <property type="evidence" value="ECO:0007669"/>
    <property type="project" value="UniProtKB-KW"/>
</dbReference>
<dbReference type="KEGG" id="cpi:Cpin_5143"/>
<dbReference type="PANTHER" id="PTHR42852">
    <property type="entry name" value="THIOL:DISULFIDE INTERCHANGE PROTEIN DSBE"/>
    <property type="match status" value="1"/>
</dbReference>
<protein>
    <submittedName>
        <fullName evidence="6">Alkyl hydroperoxide reductase/ Thiol specific antioxidant/ Mal allergen</fullName>
    </submittedName>
</protein>
<dbReference type="AlphaFoldDB" id="A0A979G878"/>
<gene>
    <name evidence="6" type="ordered locus">Cpin_5143</name>
</gene>
<dbReference type="InterPro" id="IPR013766">
    <property type="entry name" value="Thioredoxin_domain"/>
</dbReference>
<evidence type="ECO:0000313" key="6">
    <source>
        <dbReference type="EMBL" id="ACU62575.1"/>
    </source>
</evidence>
<keyword evidence="4" id="KW-0676">Redox-active center</keyword>
<dbReference type="InterPro" id="IPR000866">
    <property type="entry name" value="AhpC/TSA"/>
</dbReference>
<dbReference type="InterPro" id="IPR050553">
    <property type="entry name" value="Thioredoxin_ResA/DsbE_sf"/>
</dbReference>
<dbReference type="EMBL" id="CP001699">
    <property type="protein sequence ID" value="ACU62575.1"/>
    <property type="molecule type" value="Genomic_DNA"/>
</dbReference>
<dbReference type="Pfam" id="PF00578">
    <property type="entry name" value="AhpC-TSA"/>
    <property type="match status" value="1"/>
</dbReference>
<keyword evidence="3" id="KW-1015">Disulfide bond</keyword>
<feature type="domain" description="Thioredoxin" evidence="5">
    <location>
        <begin position="144"/>
        <end position="284"/>
    </location>
</feature>
<proteinExistence type="predicted"/>
<dbReference type="InterPro" id="IPR017937">
    <property type="entry name" value="Thioredoxin_CS"/>
</dbReference>
<dbReference type="PROSITE" id="PS00194">
    <property type="entry name" value="THIOREDOXIN_1"/>
    <property type="match status" value="1"/>
</dbReference>
<keyword evidence="2" id="KW-0201">Cytochrome c-type biogenesis</keyword>
<evidence type="ECO:0000256" key="3">
    <source>
        <dbReference type="ARBA" id="ARBA00023157"/>
    </source>
</evidence>
<organism evidence="6 7">
    <name type="scientific">Chitinophaga pinensis (strain ATCC 43595 / DSM 2588 / LMG 13176 / NBRC 15968 / NCIMB 11800 / UQM 2034)</name>
    <dbReference type="NCBI Taxonomy" id="485918"/>
    <lineage>
        <taxon>Bacteria</taxon>
        <taxon>Pseudomonadati</taxon>
        <taxon>Bacteroidota</taxon>
        <taxon>Chitinophagia</taxon>
        <taxon>Chitinophagales</taxon>
        <taxon>Chitinophagaceae</taxon>
        <taxon>Chitinophaga</taxon>
    </lineage>
</organism>
<accession>A0A979G878</accession>